<dbReference type="InterPro" id="IPR018483">
    <property type="entry name" value="Carb_kinase_FGGY_CS"/>
</dbReference>
<dbReference type="InterPro" id="IPR050406">
    <property type="entry name" value="FGGY_Carb_Kinase"/>
</dbReference>
<evidence type="ECO:0000256" key="2">
    <source>
        <dbReference type="ARBA" id="ARBA00022679"/>
    </source>
</evidence>
<feature type="domain" description="Carbohydrate kinase FGGY N-terminal" evidence="7">
    <location>
        <begin position="8"/>
        <end position="249"/>
    </location>
</feature>
<dbReference type="PANTHER" id="PTHR43095:SF5">
    <property type="entry name" value="XYLULOSE KINASE"/>
    <property type="match status" value="1"/>
</dbReference>
<dbReference type="InterPro" id="IPR006000">
    <property type="entry name" value="Xylulokinase"/>
</dbReference>
<keyword evidence="6" id="KW-0119">Carbohydrate metabolism</keyword>
<evidence type="ECO:0000256" key="6">
    <source>
        <dbReference type="ARBA" id="ARBA00023277"/>
    </source>
</evidence>
<dbReference type="PROSITE" id="PS00933">
    <property type="entry name" value="FGGY_KINASES_1"/>
    <property type="match status" value="1"/>
</dbReference>
<protein>
    <submittedName>
        <fullName evidence="9">Unannotated protein</fullName>
    </submittedName>
</protein>
<keyword evidence="5" id="KW-0067">ATP-binding</keyword>
<dbReference type="AlphaFoldDB" id="A0A6J6ZU46"/>
<dbReference type="HAMAP" id="MF_02220">
    <property type="entry name" value="XylB"/>
    <property type="match status" value="1"/>
</dbReference>
<dbReference type="InterPro" id="IPR000577">
    <property type="entry name" value="Carb_kinase_FGGY"/>
</dbReference>
<evidence type="ECO:0000256" key="1">
    <source>
        <dbReference type="ARBA" id="ARBA00022629"/>
    </source>
</evidence>
<evidence type="ECO:0000259" key="7">
    <source>
        <dbReference type="Pfam" id="PF00370"/>
    </source>
</evidence>
<dbReference type="InterPro" id="IPR018484">
    <property type="entry name" value="FGGY_N"/>
</dbReference>
<dbReference type="CDD" id="cd07808">
    <property type="entry name" value="ASKHA_NBD_FGGY_EcXK-like"/>
    <property type="match status" value="1"/>
</dbReference>
<dbReference type="NCBIfam" id="TIGR01312">
    <property type="entry name" value="XylB"/>
    <property type="match status" value="1"/>
</dbReference>
<keyword evidence="1" id="KW-0859">Xylose metabolism</keyword>
<sequence>MQTASAVFLGIDVGTSACKVVAVDGTGRTLGVASRAYLLSNPQHGWSEQDPQDWWVAAGEGVREVCSMLAGRSTEVKGIGLSGQMHGLVALDASGAVIRPAILWNDQRCERQCEELTARIGGLGVVVGQTRNRMLTGFTVGKIQWVKENEPENFDRFHRVMNPKDYLRWRMNGEFITDVSDASGTGLFNVASREWSEPMVKSVGLTLDMLPRVVESTASTGQLLPQVAQDWGLGAGIDVFAGGGDAVIQTLSMGILRPGDIGVTVGTAGIVAAASTFCPENDEANVQVSCYNEPDRWHVMGVSLSAAGSLQWLRETLNGLAGVGEVTFEALMDAAAAAPPGCEGLMFLPYLDGERSPHYAPSSSAAWVGLTRVHGLGHLVRSVVEGVLLNMRQILDSFAARGLPCDRIIASGGATRDDLWLQTMADIFGQDVITLQNSSEGAAFGAAVVAGVGSGQWASFEEFFGHLPAQDEYHPDPERVAVYSRVFEGHRKLFDHLAPVYEDVRMARAGD</sequence>
<evidence type="ECO:0000256" key="4">
    <source>
        <dbReference type="ARBA" id="ARBA00022777"/>
    </source>
</evidence>
<feature type="domain" description="Carbohydrate kinase FGGY C-terminal" evidence="8">
    <location>
        <begin position="264"/>
        <end position="452"/>
    </location>
</feature>
<dbReference type="PANTHER" id="PTHR43095">
    <property type="entry name" value="SUGAR KINASE"/>
    <property type="match status" value="1"/>
</dbReference>
<dbReference type="GO" id="GO:0004856">
    <property type="term" value="F:D-xylulokinase activity"/>
    <property type="evidence" value="ECO:0007669"/>
    <property type="project" value="InterPro"/>
</dbReference>
<evidence type="ECO:0000313" key="9">
    <source>
        <dbReference type="EMBL" id="CAB4823996.1"/>
    </source>
</evidence>
<dbReference type="GO" id="GO:0005524">
    <property type="term" value="F:ATP binding"/>
    <property type="evidence" value="ECO:0007669"/>
    <property type="project" value="UniProtKB-KW"/>
</dbReference>
<dbReference type="Pfam" id="PF00370">
    <property type="entry name" value="FGGY_N"/>
    <property type="match status" value="1"/>
</dbReference>
<dbReference type="Gene3D" id="3.30.420.40">
    <property type="match status" value="2"/>
</dbReference>
<dbReference type="GO" id="GO:0005997">
    <property type="term" value="P:xylulose metabolic process"/>
    <property type="evidence" value="ECO:0007669"/>
    <property type="project" value="InterPro"/>
</dbReference>
<keyword evidence="3" id="KW-0547">Nucleotide-binding</keyword>
<gene>
    <name evidence="9" type="ORF">UFOPK3204_00350</name>
</gene>
<evidence type="ECO:0000259" key="8">
    <source>
        <dbReference type="Pfam" id="PF02782"/>
    </source>
</evidence>
<proteinExistence type="inferred from homology"/>
<dbReference type="PIRSF" id="PIRSF000538">
    <property type="entry name" value="GlpK"/>
    <property type="match status" value="1"/>
</dbReference>
<dbReference type="InterPro" id="IPR018485">
    <property type="entry name" value="FGGY_C"/>
</dbReference>
<dbReference type="PROSITE" id="PS00445">
    <property type="entry name" value="FGGY_KINASES_2"/>
    <property type="match status" value="1"/>
</dbReference>
<dbReference type="SUPFAM" id="SSF53067">
    <property type="entry name" value="Actin-like ATPase domain"/>
    <property type="match status" value="2"/>
</dbReference>
<accession>A0A6J6ZU46</accession>
<evidence type="ECO:0000256" key="5">
    <source>
        <dbReference type="ARBA" id="ARBA00022840"/>
    </source>
</evidence>
<name>A0A6J6ZU46_9ZZZZ</name>
<dbReference type="EMBL" id="CAFABK010000010">
    <property type="protein sequence ID" value="CAB4823996.1"/>
    <property type="molecule type" value="Genomic_DNA"/>
</dbReference>
<organism evidence="9">
    <name type="scientific">freshwater metagenome</name>
    <dbReference type="NCBI Taxonomy" id="449393"/>
    <lineage>
        <taxon>unclassified sequences</taxon>
        <taxon>metagenomes</taxon>
        <taxon>ecological metagenomes</taxon>
    </lineage>
</organism>
<keyword evidence="2" id="KW-0808">Transferase</keyword>
<dbReference type="InterPro" id="IPR043129">
    <property type="entry name" value="ATPase_NBD"/>
</dbReference>
<dbReference type="GO" id="GO:0042732">
    <property type="term" value="P:D-xylose metabolic process"/>
    <property type="evidence" value="ECO:0007669"/>
    <property type="project" value="UniProtKB-KW"/>
</dbReference>
<keyword evidence="4" id="KW-0418">Kinase</keyword>
<reference evidence="9" key="1">
    <citation type="submission" date="2020-05" db="EMBL/GenBank/DDBJ databases">
        <authorList>
            <person name="Chiriac C."/>
            <person name="Salcher M."/>
            <person name="Ghai R."/>
            <person name="Kavagutti S V."/>
        </authorList>
    </citation>
    <scope>NUCLEOTIDE SEQUENCE</scope>
</reference>
<dbReference type="Pfam" id="PF02782">
    <property type="entry name" value="FGGY_C"/>
    <property type="match status" value="1"/>
</dbReference>
<evidence type="ECO:0000256" key="3">
    <source>
        <dbReference type="ARBA" id="ARBA00022741"/>
    </source>
</evidence>